<dbReference type="PANTHER" id="PTHR34387">
    <property type="entry name" value="SLR1258 PROTEIN"/>
    <property type="match status" value="1"/>
</dbReference>
<dbReference type="Proteomes" id="UP000177171">
    <property type="component" value="Unassembled WGS sequence"/>
</dbReference>
<evidence type="ECO:0000313" key="3">
    <source>
        <dbReference type="Proteomes" id="UP000177171"/>
    </source>
</evidence>
<evidence type="ECO:0008006" key="4">
    <source>
        <dbReference type="Google" id="ProtNLM"/>
    </source>
</evidence>
<name>A0A1G2LRC5_9BACT</name>
<keyword evidence="1" id="KW-0472">Membrane</keyword>
<evidence type="ECO:0000313" key="2">
    <source>
        <dbReference type="EMBL" id="OHA14198.1"/>
    </source>
</evidence>
<dbReference type="AlphaFoldDB" id="A0A1G2LRC5"/>
<comment type="caution">
    <text evidence="2">The sequence shown here is derived from an EMBL/GenBank/DDBJ whole genome shotgun (WGS) entry which is preliminary data.</text>
</comment>
<dbReference type="Pfam" id="PF04402">
    <property type="entry name" value="SIMPL"/>
    <property type="match status" value="1"/>
</dbReference>
<accession>A0A1G2LRC5</accession>
<dbReference type="GO" id="GO:0006974">
    <property type="term" value="P:DNA damage response"/>
    <property type="evidence" value="ECO:0007669"/>
    <property type="project" value="TreeGrafter"/>
</dbReference>
<organism evidence="2 3">
    <name type="scientific">Candidatus Sungbacteria bacterium RIFCSPLOWO2_12_FULL_41_11</name>
    <dbReference type="NCBI Taxonomy" id="1802286"/>
    <lineage>
        <taxon>Bacteria</taxon>
        <taxon>Candidatus Sungiibacteriota</taxon>
    </lineage>
</organism>
<keyword evidence="1" id="KW-0812">Transmembrane</keyword>
<gene>
    <name evidence="2" type="ORF">A3G49_03080</name>
</gene>
<dbReference type="PANTHER" id="PTHR34387:SF2">
    <property type="entry name" value="SLR1258 PROTEIN"/>
    <property type="match status" value="1"/>
</dbReference>
<sequence length="277" mass="30515">MIYQELSDNQKKLVKRLFILLIVLVIVFAAVYTFYYGALGVDAWKSVRESEKFQISVSGEGTVYAVPDIAVLSVGVRSQEKTLKSAQNENTQKYNNVIAFLKENGVEAKDIKTRYYNVNPQYQYDNRPCPLIGGALYPCLPPEPPKIVGYEVSSTLEVRVRNLDSVGNILDGVVSAGANEVNGPSFSIDDENKLKEEAKKIAIERAKESAKKLSRDLGVRLIKITGFSESGGYPPIYYARTMEAFGKGGGDMPAPAPSIEPGQNEVKVTVSVTYEVR</sequence>
<keyword evidence="1" id="KW-1133">Transmembrane helix</keyword>
<dbReference type="EMBL" id="MHQY01000013">
    <property type="protein sequence ID" value="OHA14198.1"/>
    <property type="molecule type" value="Genomic_DNA"/>
</dbReference>
<protein>
    <recommendedName>
        <fullName evidence="4">26 kDa periplasmic immunogenic protein</fullName>
    </recommendedName>
</protein>
<evidence type="ECO:0000256" key="1">
    <source>
        <dbReference type="SAM" id="Phobius"/>
    </source>
</evidence>
<dbReference type="InterPro" id="IPR007497">
    <property type="entry name" value="SIMPL/DUF541"/>
</dbReference>
<dbReference type="Gene3D" id="3.30.70.2970">
    <property type="entry name" value="Protein of unknown function (DUF541), domain 2"/>
    <property type="match status" value="1"/>
</dbReference>
<dbReference type="Gene3D" id="3.30.110.170">
    <property type="entry name" value="Protein of unknown function (DUF541), domain 1"/>
    <property type="match status" value="1"/>
</dbReference>
<reference evidence="2 3" key="1">
    <citation type="journal article" date="2016" name="Nat. Commun.">
        <title>Thousands of microbial genomes shed light on interconnected biogeochemical processes in an aquifer system.</title>
        <authorList>
            <person name="Anantharaman K."/>
            <person name="Brown C.T."/>
            <person name="Hug L.A."/>
            <person name="Sharon I."/>
            <person name="Castelle C.J."/>
            <person name="Probst A.J."/>
            <person name="Thomas B.C."/>
            <person name="Singh A."/>
            <person name="Wilkins M.J."/>
            <person name="Karaoz U."/>
            <person name="Brodie E.L."/>
            <person name="Williams K.H."/>
            <person name="Hubbard S.S."/>
            <person name="Banfield J.F."/>
        </authorList>
    </citation>
    <scope>NUCLEOTIDE SEQUENCE [LARGE SCALE GENOMIC DNA]</scope>
</reference>
<feature type="transmembrane region" description="Helical" evidence="1">
    <location>
        <begin position="17"/>
        <end position="38"/>
    </location>
</feature>
<dbReference type="InterPro" id="IPR052022">
    <property type="entry name" value="26kDa_periplasmic_antigen"/>
</dbReference>
<proteinExistence type="predicted"/>